<feature type="region of interest" description="Disordered" evidence="1">
    <location>
        <begin position="129"/>
        <end position="149"/>
    </location>
</feature>
<sequence>MTKSLKILKDNRDNLLKIELAGWLHDMYKCSDEHVDKQSVEPVLSMNVGKAFYFGLMNDFDISFKGSLKESVRVTELIEKGRPGKTTMEDKNLSLLVKYLGRCHGAAHIEKEESKTSLESAELKELMKNKNDSKRKLKNVQRSLSDKEKNADSVLRKHGFVNPELVAKIEEDKAKIKLISNELQDIENMINLVSKKQKVDSVKQNRHDTFISSIFGYESRIVSNLTARFKEILDNSKPPEYGDVGAISRVFSEALGDTRRPANEITLEDWSFIVATLFKSAVAGALLETENGREPVSADKLRWRFLSVRISGEQALGNSTSISDLLARKNWINEGLSRVKKLLEEEYPLGNEVYRDENGSIFVVPDIEDILEYVLDDTTETLEKRIRVKLDFRGEITPEIAISEPWWGQKPILPSGISPEAWQEGDKIPPIGTIISKQPFSPADPEEISTYWSQNQRNQICRISWLRPEEDKTRHVSEFWASEIKGRAETWLKEKNTTIWIDEIADSNSKIALVSAKLAISNWIGEEPGKLSLIRTLNYETPPVSKHFEKCAKTPSFARVRRVWETTSKFWDEALAEIKEVIDPITERLVLKVRTNNLSLPTNNAYEAKVNETKFNETKFTETKFTVFYENKNPKGADGLENFVIIENLELLAKKLPVEIKTDSRKDLVDALLEGLKGKNIDFFNSNDPSVVLASSRIDGIEIESCNYTPVIEITKDPERFMVLVPADKALEAAKKIKEKYEREMGKVRNRLPMNLGIVYAGYHTALPAIMDAGRRMMQIDNEEKTWILMKQPEELSDYFELTFQGNQFWKIPSKMGDCSEDVWYPYFYVLNAEAKPEKRLLSFKGPSGNWLVHVSELKEGDIVQVTPSYFDFEYLSSASQRFEISYTNDCRRRSNDRKQRPYYLDDLDEIERVWAIISTKLSNSQIKKLNTLVEEKRRDWALSTENEDDTFNSYVENVVENLKWKQPLSKHEKEKLVDFCVNGKFVDVLEIHMSIMKDKSEVAE</sequence>
<evidence type="ECO:0000313" key="3">
    <source>
        <dbReference type="Proteomes" id="UP000002881"/>
    </source>
</evidence>
<dbReference type="KEGG" id="mpg:Theba_2300"/>
<name>I2F7M5_9BACT</name>
<dbReference type="HOGENOM" id="CLU_007515_0_0_0"/>
<keyword evidence="3" id="KW-1185">Reference proteome</keyword>
<reference evidence="2 3" key="1">
    <citation type="journal article" date="2012" name="Genome Biol. Evol.">
        <title>Genome Sequence of the Mesophilic Thermotogales Bacterium Mesotoga prima MesG1.Ag.4.2 Reveals the Largest Thermotogales Genome To Date.</title>
        <authorList>
            <person name="Zhaxybayeva O."/>
            <person name="Swithers K.S."/>
            <person name="Foght J."/>
            <person name="Green A.G."/>
            <person name="Bruce D."/>
            <person name="Detter C."/>
            <person name="Han S."/>
            <person name="Teshima H."/>
            <person name="Han J."/>
            <person name="Woyke T."/>
            <person name="Pitluck S."/>
            <person name="Nolan M."/>
            <person name="Ivanova N."/>
            <person name="Pati A."/>
            <person name="Land M.L."/>
            <person name="Dlutek M."/>
            <person name="Doolittle W.F."/>
            <person name="Noll K.M."/>
            <person name="Nesbo C.L."/>
        </authorList>
    </citation>
    <scope>NUCLEOTIDE SEQUENCE [LARGE SCALE GENOMIC DNA]</scope>
    <source>
        <strain evidence="3">mesG1.Ag.4.2</strain>
    </source>
</reference>
<dbReference type="EMBL" id="CP003532">
    <property type="protein sequence ID" value="AFK07928.1"/>
    <property type="molecule type" value="Genomic_DNA"/>
</dbReference>
<dbReference type="STRING" id="660470.Theba_2300"/>
<evidence type="ECO:0000313" key="2">
    <source>
        <dbReference type="EMBL" id="AFK07928.1"/>
    </source>
</evidence>
<dbReference type="RefSeq" id="WP_014731683.1">
    <property type="nucleotide sequence ID" value="NC_017934.1"/>
</dbReference>
<dbReference type="Proteomes" id="UP000002881">
    <property type="component" value="Chromosome"/>
</dbReference>
<dbReference type="eggNOG" id="COG1353">
    <property type="taxonomic scope" value="Bacteria"/>
</dbReference>
<dbReference type="AlphaFoldDB" id="I2F7M5"/>
<evidence type="ECO:0008006" key="4">
    <source>
        <dbReference type="Google" id="ProtNLM"/>
    </source>
</evidence>
<protein>
    <recommendedName>
        <fullName evidence="4">CRISPR-associated protein Csx11</fullName>
    </recommendedName>
</protein>
<accession>I2F7M5</accession>
<proteinExistence type="predicted"/>
<dbReference type="GeneID" id="87108022"/>
<evidence type="ECO:0000256" key="1">
    <source>
        <dbReference type="SAM" id="MobiDB-lite"/>
    </source>
</evidence>
<gene>
    <name evidence="2" type="ORF">Theba_2300</name>
</gene>
<organism evidence="2 3">
    <name type="scientific">Mesotoga prima MesG1.Ag.4.2</name>
    <dbReference type="NCBI Taxonomy" id="660470"/>
    <lineage>
        <taxon>Bacteria</taxon>
        <taxon>Thermotogati</taxon>
        <taxon>Thermotogota</taxon>
        <taxon>Thermotogae</taxon>
        <taxon>Kosmotogales</taxon>
        <taxon>Kosmotogaceae</taxon>
        <taxon>Mesotoga</taxon>
    </lineage>
</organism>